<dbReference type="FunFam" id="3.40.50.620:FF:000221">
    <property type="entry name" value="Nicotinamide/nicotinic acid mononucleotide adenylyltransferase 3"/>
    <property type="match status" value="1"/>
</dbReference>
<protein>
    <recommendedName>
        <fullName evidence="17">Nicotinamide/nicotinic acid mononucleotide adenylyltransferase 3</fullName>
        <ecNumber evidence="8">2.7.7.1</ecNumber>
        <ecNumber evidence="7">2.7.7.18</ecNumber>
    </recommendedName>
    <alternativeName>
        <fullName evidence="18">Nicotinamide-nucleotide adenylyltransferase 3</fullName>
    </alternativeName>
    <alternativeName>
        <fullName evidence="19">Nicotinate-nucleotide adenylyltransferase 3</fullName>
    </alternativeName>
</protein>
<dbReference type="InterPro" id="IPR043128">
    <property type="entry name" value="Rev_trsase/Diguanyl_cyclase"/>
</dbReference>
<dbReference type="GO" id="GO:0004515">
    <property type="term" value="F:nicotinate-nucleotide adenylyltransferase activity"/>
    <property type="evidence" value="ECO:0007669"/>
    <property type="project" value="UniProtKB-EC"/>
</dbReference>
<evidence type="ECO:0000256" key="13">
    <source>
        <dbReference type="ARBA" id="ARBA00022840"/>
    </source>
</evidence>
<keyword evidence="13" id="KW-0067">ATP-binding</keyword>
<dbReference type="SUPFAM" id="SSF56672">
    <property type="entry name" value="DNA/RNA polymerases"/>
    <property type="match status" value="1"/>
</dbReference>
<dbReference type="CDD" id="cd09286">
    <property type="entry name" value="NMNAT_Eukarya"/>
    <property type="match status" value="1"/>
</dbReference>
<reference evidence="23" key="1">
    <citation type="submission" date="2023-07" db="EMBL/GenBank/DDBJ databases">
        <title>Chromosome-level genome assembly of Artemia franciscana.</title>
        <authorList>
            <person name="Jo E."/>
        </authorList>
    </citation>
    <scope>NUCLEOTIDE SEQUENCE</scope>
    <source>
        <tissue evidence="23">Whole body</tissue>
    </source>
</reference>
<dbReference type="GO" id="GO:0005524">
    <property type="term" value="F:ATP binding"/>
    <property type="evidence" value="ECO:0007669"/>
    <property type="project" value="UniProtKB-KW"/>
</dbReference>
<evidence type="ECO:0000313" key="24">
    <source>
        <dbReference type="Proteomes" id="UP001187531"/>
    </source>
</evidence>
<dbReference type="InterPro" id="IPR051182">
    <property type="entry name" value="Euk_NMN_adenylyltrnsfrase"/>
</dbReference>
<proteinExistence type="inferred from homology"/>
<dbReference type="Gene3D" id="3.30.70.270">
    <property type="match status" value="1"/>
</dbReference>
<accession>A0AA88I6Y7</accession>
<keyword evidence="15" id="KW-0496">Mitochondrion</keyword>
<dbReference type="InterPro" id="IPR005248">
    <property type="entry name" value="NadD/NMNAT"/>
</dbReference>
<dbReference type="InterPro" id="IPR045094">
    <property type="entry name" value="NMNAT_euk"/>
</dbReference>
<dbReference type="EC" id="2.7.7.1" evidence="8"/>
<dbReference type="Proteomes" id="UP001187531">
    <property type="component" value="Unassembled WGS sequence"/>
</dbReference>
<keyword evidence="24" id="KW-1185">Reference proteome</keyword>
<dbReference type="GO" id="GO:0000309">
    <property type="term" value="F:nicotinamide-nucleotide adenylyltransferase activity"/>
    <property type="evidence" value="ECO:0007669"/>
    <property type="project" value="UniProtKB-EC"/>
</dbReference>
<comment type="similarity">
    <text evidence="5">Belongs to the eukaryotic NMN adenylyltransferase family.</text>
</comment>
<dbReference type="InterPro" id="IPR014729">
    <property type="entry name" value="Rossmann-like_a/b/a_fold"/>
</dbReference>
<comment type="cofactor">
    <cofactor evidence="1">
        <name>Mg(2+)</name>
        <dbReference type="ChEBI" id="CHEBI:18420"/>
    </cofactor>
</comment>
<evidence type="ECO:0000256" key="19">
    <source>
        <dbReference type="ARBA" id="ARBA00079369"/>
    </source>
</evidence>
<evidence type="ECO:0000256" key="3">
    <source>
        <dbReference type="ARBA" id="ARBA00004658"/>
    </source>
</evidence>
<evidence type="ECO:0000256" key="12">
    <source>
        <dbReference type="ARBA" id="ARBA00022741"/>
    </source>
</evidence>
<keyword evidence="11" id="KW-0548">Nucleotidyltransferase</keyword>
<evidence type="ECO:0000259" key="21">
    <source>
        <dbReference type="Pfam" id="PF00078"/>
    </source>
</evidence>
<comment type="function">
    <text evidence="20">Catalyzes the formation of NAD(+) from nicotinamide mononucleotide (NMN) and ATP. Can also use the deamidated form; nicotinic acid mononucleotide (NaMN) as substrate with the same efficiency. Can use triazofurin monophosphate (TrMP) as substrate. Can also use GTP and ITP as nucleotide donors. Also catalyzes the reverse reaction, i.e. the pyrophosphorolytic cleavage of NAD(+). For the pyrophosphorolytic activity, can use NAD(+), NADH, NaAD, nicotinic acid adenine dinucleotide phosphate (NHD), nicotinamide guanine dinucleotide (NGD) as substrates. Fails to cleave phosphorylated dinucleotides NADP(+), NADPH and NaADP(+). Protects against axonal degeneration following injury. May be involved in the maintenance of axonal integrity. Also functions as a stress-response chaperone protein that prevents toxic aggregation of proteins; this function may be independent of its NAD(+) synthesis activity.</text>
</comment>
<dbReference type="GO" id="GO:0071897">
    <property type="term" value="P:DNA biosynthetic process"/>
    <property type="evidence" value="ECO:0007669"/>
    <property type="project" value="UniProtKB-ARBA"/>
</dbReference>
<comment type="pathway">
    <text evidence="4">Cofactor biosynthesis; NAD(+) biosynthesis; deamido-NAD(+) from nicotinate D-ribonucleotide: step 1/1.</text>
</comment>
<keyword evidence="14" id="KW-0520">NAD</keyword>
<evidence type="ECO:0000256" key="18">
    <source>
        <dbReference type="ARBA" id="ARBA00075132"/>
    </source>
</evidence>
<dbReference type="GO" id="GO:0009435">
    <property type="term" value="P:NAD+ biosynthetic process"/>
    <property type="evidence" value="ECO:0007669"/>
    <property type="project" value="InterPro"/>
</dbReference>
<evidence type="ECO:0000256" key="17">
    <source>
        <dbReference type="ARBA" id="ARBA00074013"/>
    </source>
</evidence>
<dbReference type="InterPro" id="IPR000477">
    <property type="entry name" value="RT_dom"/>
</dbReference>
<keyword evidence="9" id="KW-0662">Pyridine nucleotide biosynthesis</keyword>
<evidence type="ECO:0000256" key="8">
    <source>
        <dbReference type="ARBA" id="ARBA00012390"/>
    </source>
</evidence>
<evidence type="ECO:0000256" key="2">
    <source>
        <dbReference type="ARBA" id="ARBA00004173"/>
    </source>
</evidence>
<dbReference type="EC" id="2.7.7.18" evidence="7"/>
<dbReference type="AlphaFoldDB" id="A0AA88I6Y7"/>
<dbReference type="InterPro" id="IPR004821">
    <property type="entry name" value="Cyt_trans-like"/>
</dbReference>
<gene>
    <name evidence="23" type="ORF">QYM36_006820</name>
</gene>
<dbReference type="CDD" id="cd01647">
    <property type="entry name" value="RT_LTR"/>
    <property type="match status" value="1"/>
</dbReference>
<comment type="catalytic activity">
    <reaction evidence="16">
        <text>nicotinate beta-D-ribonucleotide + ATP + H(+) = deamido-NAD(+) + diphosphate</text>
        <dbReference type="Rhea" id="RHEA:22860"/>
        <dbReference type="ChEBI" id="CHEBI:15378"/>
        <dbReference type="ChEBI" id="CHEBI:30616"/>
        <dbReference type="ChEBI" id="CHEBI:33019"/>
        <dbReference type="ChEBI" id="CHEBI:57502"/>
        <dbReference type="ChEBI" id="CHEBI:58437"/>
        <dbReference type="EC" id="2.7.7.18"/>
    </reaction>
</comment>
<evidence type="ECO:0000259" key="22">
    <source>
        <dbReference type="Pfam" id="PF01467"/>
    </source>
</evidence>
<name>A0AA88I6Y7_ARTSF</name>
<evidence type="ECO:0000256" key="4">
    <source>
        <dbReference type="ARBA" id="ARBA00005019"/>
    </source>
</evidence>
<sequence length="452" mass="51079">MSSKLHVALVAVGAFNPPTNAHLRIFELAKDHLHKLGSFSVLGGIISPVHDAYGKKDLAPAMHRLEMCQRSVSSSSWILVSDWEVTRPGWSRTRATLNFYESCLNSLLSSNEIPPIWASHIVGSAKKEEAEKLNVKLVCGADLLESFAIPNLWLDEDIDHIVGHHGMVVISRPGSCPEKFIYDSDALTQNKNNIFLVTEWITNEISSTKIRRALQRKESVKYLIQDSVIDYINENRLYGKSVQKKPIPKEFDDVFAGIGKLPGKVEIHVEKNAIPFINPVWRIPFALHERVKSELERLEKLDIIERVVAPTEWVNSIVAVEKSDGSLRLCLDPRELNKSIQKPYYPMPTFEDIAAKMHGHNKFSRLDATSGYLMLALTEKSSLVTTFNTPFGRYKYKKMPFGLICAQDQFKRKMEETFGNLKGVGVIVDDILVSGKDEEHDENLRKVLEKAT</sequence>
<evidence type="ECO:0000256" key="20">
    <source>
        <dbReference type="ARBA" id="ARBA00093425"/>
    </source>
</evidence>
<comment type="subcellular location">
    <subcellularLocation>
        <location evidence="2">Mitochondrion</location>
    </subcellularLocation>
</comment>
<evidence type="ECO:0000256" key="16">
    <source>
        <dbReference type="ARBA" id="ARBA00048721"/>
    </source>
</evidence>
<dbReference type="NCBIfam" id="TIGR00482">
    <property type="entry name" value="nicotinate (nicotinamide) nucleotide adenylyltransferase"/>
    <property type="match status" value="1"/>
</dbReference>
<evidence type="ECO:0000256" key="10">
    <source>
        <dbReference type="ARBA" id="ARBA00022679"/>
    </source>
</evidence>
<dbReference type="GO" id="GO:0005759">
    <property type="term" value="C:mitochondrial matrix"/>
    <property type="evidence" value="ECO:0007669"/>
    <property type="project" value="UniProtKB-ARBA"/>
</dbReference>
<organism evidence="23 24">
    <name type="scientific">Artemia franciscana</name>
    <name type="common">Brine shrimp</name>
    <name type="synonym">Artemia sanfranciscana</name>
    <dbReference type="NCBI Taxonomy" id="6661"/>
    <lineage>
        <taxon>Eukaryota</taxon>
        <taxon>Metazoa</taxon>
        <taxon>Ecdysozoa</taxon>
        <taxon>Arthropoda</taxon>
        <taxon>Crustacea</taxon>
        <taxon>Branchiopoda</taxon>
        <taxon>Anostraca</taxon>
        <taxon>Artemiidae</taxon>
        <taxon>Artemia</taxon>
    </lineage>
</organism>
<keyword evidence="10" id="KW-0808">Transferase</keyword>
<evidence type="ECO:0000256" key="1">
    <source>
        <dbReference type="ARBA" id="ARBA00001946"/>
    </source>
</evidence>
<dbReference type="PANTHER" id="PTHR12039:SF0">
    <property type="entry name" value="NICOTINAMIDE-NUCLEOTIDE ADENYLYLTRANSFERASE"/>
    <property type="match status" value="1"/>
</dbReference>
<dbReference type="EMBL" id="JAVRJZ010000011">
    <property type="protein sequence ID" value="KAK2716467.1"/>
    <property type="molecule type" value="Genomic_DNA"/>
</dbReference>
<dbReference type="Gene3D" id="3.40.50.620">
    <property type="entry name" value="HUPs"/>
    <property type="match status" value="1"/>
</dbReference>
<dbReference type="PANTHER" id="PTHR12039">
    <property type="entry name" value="NICOTINAMIDE MONONUCLEOTIDE ADENYLYLTRANSFERASE"/>
    <property type="match status" value="1"/>
</dbReference>
<dbReference type="Pfam" id="PF00078">
    <property type="entry name" value="RVT_1"/>
    <property type="match status" value="1"/>
</dbReference>
<evidence type="ECO:0000256" key="11">
    <source>
        <dbReference type="ARBA" id="ARBA00022695"/>
    </source>
</evidence>
<feature type="domain" description="Cytidyltransferase-like" evidence="22">
    <location>
        <begin position="10"/>
        <end position="212"/>
    </location>
</feature>
<evidence type="ECO:0000256" key="5">
    <source>
        <dbReference type="ARBA" id="ARBA00007064"/>
    </source>
</evidence>
<evidence type="ECO:0000256" key="9">
    <source>
        <dbReference type="ARBA" id="ARBA00022642"/>
    </source>
</evidence>
<feature type="domain" description="Reverse transcriptase" evidence="21">
    <location>
        <begin position="320"/>
        <end position="450"/>
    </location>
</feature>
<dbReference type="SUPFAM" id="SSF52374">
    <property type="entry name" value="Nucleotidylyl transferase"/>
    <property type="match status" value="1"/>
</dbReference>
<evidence type="ECO:0000256" key="15">
    <source>
        <dbReference type="ARBA" id="ARBA00023128"/>
    </source>
</evidence>
<dbReference type="Pfam" id="PF01467">
    <property type="entry name" value="CTP_transf_like"/>
    <property type="match status" value="1"/>
</dbReference>
<evidence type="ECO:0000256" key="6">
    <source>
        <dbReference type="ARBA" id="ARBA00011881"/>
    </source>
</evidence>
<evidence type="ECO:0000256" key="7">
    <source>
        <dbReference type="ARBA" id="ARBA00012389"/>
    </source>
</evidence>
<dbReference type="Gene3D" id="3.10.10.10">
    <property type="entry name" value="HIV Type 1 Reverse Transcriptase, subunit A, domain 1"/>
    <property type="match status" value="1"/>
</dbReference>
<dbReference type="InterPro" id="IPR043502">
    <property type="entry name" value="DNA/RNA_pol_sf"/>
</dbReference>
<comment type="caution">
    <text evidence="23">The sequence shown here is derived from an EMBL/GenBank/DDBJ whole genome shotgun (WGS) entry which is preliminary data.</text>
</comment>
<evidence type="ECO:0000256" key="14">
    <source>
        <dbReference type="ARBA" id="ARBA00023027"/>
    </source>
</evidence>
<comment type="pathway">
    <text evidence="3">Cofactor biosynthesis; NAD(+) biosynthesis; NAD(+) from nicotinamide D-ribonucleotide: step 1/1.</text>
</comment>
<comment type="subunit">
    <text evidence="6">Homotetramer.</text>
</comment>
<evidence type="ECO:0000313" key="23">
    <source>
        <dbReference type="EMBL" id="KAK2716467.1"/>
    </source>
</evidence>
<keyword evidence="12" id="KW-0547">Nucleotide-binding</keyword>